<keyword evidence="2" id="KW-0675">Receptor</keyword>
<dbReference type="VEuPathDB" id="TriTrypDB:TCDM_08767"/>
<evidence type="ECO:0000256" key="1">
    <source>
        <dbReference type="SAM" id="MobiDB-lite"/>
    </source>
</evidence>
<comment type="caution">
    <text evidence="2">The sequence shown here is derived from an EMBL/GenBank/DDBJ whole genome shotgun (WGS) entry which is preliminary data.</text>
</comment>
<dbReference type="VEuPathDB" id="TriTrypDB:TcYC6_0071380"/>
<dbReference type="VEuPathDB" id="TriTrypDB:TcCL_NonESM00019"/>
<feature type="region of interest" description="Disordered" evidence="1">
    <location>
        <begin position="1"/>
        <end position="48"/>
    </location>
</feature>
<name>A0A2V2W2S6_TRYCR</name>
<dbReference type="VEuPathDB" id="TriTrypDB:C3747_1g336"/>
<dbReference type="Proteomes" id="UP000246121">
    <property type="component" value="Unassembled WGS sequence"/>
</dbReference>
<dbReference type="VEuPathDB" id="TriTrypDB:Tc_MARK_4302"/>
<dbReference type="VEuPathDB" id="TriTrypDB:TcCLB.510729.80"/>
<dbReference type="OrthoDB" id="275379at2759"/>
<accession>A0A2V2W2S6</accession>
<dbReference type="VEuPathDB" id="TriTrypDB:TcCLB.506885.340"/>
<dbReference type="EMBL" id="PRFA01000002">
    <property type="protein sequence ID" value="PWV02635.1"/>
    <property type="molecule type" value="Genomic_DNA"/>
</dbReference>
<dbReference type="VEuPathDB" id="TriTrypDB:TCSYLVIO_005677"/>
<organism evidence="2 3">
    <name type="scientific">Trypanosoma cruzi</name>
    <dbReference type="NCBI Taxonomy" id="5693"/>
    <lineage>
        <taxon>Eukaryota</taxon>
        <taxon>Discoba</taxon>
        <taxon>Euglenozoa</taxon>
        <taxon>Kinetoplastea</taxon>
        <taxon>Metakinetoplastina</taxon>
        <taxon>Trypanosomatida</taxon>
        <taxon>Trypanosomatidae</taxon>
        <taxon>Trypanosoma</taxon>
        <taxon>Schizotrypanum</taxon>
    </lineage>
</organism>
<dbReference type="VEuPathDB" id="TriTrypDB:TcBrA4_0060080"/>
<dbReference type="VEuPathDB" id="TriTrypDB:BCY84_14472"/>
<gene>
    <name evidence="2" type="ORF">C4B63_2g303</name>
</gene>
<reference evidence="2 3" key="1">
    <citation type="journal article" date="2018" name="Microb. Genom.">
        <title>Expanding an expanded genome: long-read sequencing of Trypanosoma cruzi.</title>
        <authorList>
            <person name="Berna L."/>
            <person name="Rodriguez M."/>
            <person name="Chiribao M.L."/>
            <person name="Parodi-Talice A."/>
            <person name="Pita S."/>
            <person name="Rijo G."/>
            <person name="Alvarez-Valin F."/>
            <person name="Robello C."/>
        </authorList>
    </citation>
    <scope>NUCLEOTIDE SEQUENCE [LARGE SCALE GENOMIC DNA]</scope>
    <source>
        <strain evidence="2 3">Dm28c</strain>
    </source>
</reference>
<proteinExistence type="predicted"/>
<protein>
    <submittedName>
        <fullName evidence="2">Putative Mitochondrial import receptor subunit ATOM40</fullName>
    </submittedName>
</protein>
<dbReference type="VEuPathDB" id="TriTrypDB:C4B63_2g303"/>
<dbReference type="AlphaFoldDB" id="A0A2V2W2S6"/>
<sequence>MLMEWLRGKSEEVSAAPEKTVRRKLLDVDPETPLEPSPAEAASQREEKFRRKLAASAKEGPTSPAKLVSYESMFRGAQRLLMEGNFGEINEGLTLNVARNAQNVMISSKCVLLSPQMSHWEVSFQMNGFSDIVAASYNTLSRWSLMYQRVSSTGALLLAQCMAQRQQGMTQGTVVGMLQYPWVQGGCTAVQYVKNQSFTLSHAQRIIRGLHVGSSLSWDPMTKGTSLSHGFTAVNSLKKGSLSGDWTPSKGEWKLAITKKDWAHDAEFAMQLDHTQKDQDMTSQLSFGLKKQFIGGSSMSAVLSGFSVVKAAVGLPFGGERIGLNQMHCRYNVHYNIRSGALKHGLVFTA</sequence>
<evidence type="ECO:0000313" key="2">
    <source>
        <dbReference type="EMBL" id="PWV02635.1"/>
    </source>
</evidence>
<dbReference type="VEuPathDB" id="TriTrypDB:ECC02_005940"/>
<dbReference type="VEuPathDB" id="TriTrypDB:TcG_06962"/>
<evidence type="ECO:0000313" key="3">
    <source>
        <dbReference type="Proteomes" id="UP000246121"/>
    </source>
</evidence>
<feature type="compositionally biased region" description="Basic and acidic residues" evidence="1">
    <location>
        <begin position="1"/>
        <end position="12"/>
    </location>
</feature>